<evidence type="ECO:0000256" key="1">
    <source>
        <dbReference type="SAM" id="MobiDB-lite"/>
    </source>
</evidence>
<feature type="non-terminal residue" evidence="2">
    <location>
        <position position="1"/>
    </location>
</feature>
<proteinExistence type="predicted"/>
<evidence type="ECO:0000313" key="2">
    <source>
        <dbReference type="EMBL" id="SUZ88100.1"/>
    </source>
</evidence>
<sequence>VTDRCEGPRDDLGADQVSTEVERHDHAHGAGADALRLAPDRQQYPLEAIPDL</sequence>
<gene>
    <name evidence="2" type="ORF">METZ01_LOCUS40954</name>
</gene>
<feature type="compositionally biased region" description="Basic and acidic residues" evidence="1">
    <location>
        <begin position="1"/>
        <end position="12"/>
    </location>
</feature>
<dbReference type="EMBL" id="UINC01001754">
    <property type="protein sequence ID" value="SUZ88100.1"/>
    <property type="molecule type" value="Genomic_DNA"/>
</dbReference>
<feature type="region of interest" description="Disordered" evidence="1">
    <location>
        <begin position="1"/>
        <end position="52"/>
    </location>
</feature>
<dbReference type="AlphaFoldDB" id="A0A381R906"/>
<name>A0A381R906_9ZZZZ</name>
<organism evidence="2">
    <name type="scientific">marine metagenome</name>
    <dbReference type="NCBI Taxonomy" id="408172"/>
    <lineage>
        <taxon>unclassified sequences</taxon>
        <taxon>metagenomes</taxon>
        <taxon>ecological metagenomes</taxon>
    </lineage>
</organism>
<reference evidence="2" key="1">
    <citation type="submission" date="2018-05" db="EMBL/GenBank/DDBJ databases">
        <authorList>
            <person name="Lanie J.A."/>
            <person name="Ng W.-L."/>
            <person name="Kazmierczak K.M."/>
            <person name="Andrzejewski T.M."/>
            <person name="Davidsen T.M."/>
            <person name="Wayne K.J."/>
            <person name="Tettelin H."/>
            <person name="Glass J.I."/>
            <person name="Rusch D."/>
            <person name="Podicherti R."/>
            <person name="Tsui H.-C.T."/>
            <person name="Winkler M.E."/>
        </authorList>
    </citation>
    <scope>NUCLEOTIDE SEQUENCE</scope>
</reference>
<protein>
    <submittedName>
        <fullName evidence="2">Uncharacterized protein</fullName>
    </submittedName>
</protein>
<accession>A0A381R906</accession>